<name>A0A1M6JU83_PARC5</name>
<dbReference type="PANTHER" id="PTHR11055">
    <property type="entry name" value="BIFUNCTIONAL 3'-PHOSPHOADENOSINE 5'-PHOSPHOSULFATE SYNTHASE"/>
    <property type="match status" value="1"/>
</dbReference>
<dbReference type="PANTHER" id="PTHR11055:SF1">
    <property type="entry name" value="PAPS SYNTHETASE, ISOFORM D"/>
    <property type="match status" value="1"/>
</dbReference>
<dbReference type="GO" id="GO:0004020">
    <property type="term" value="F:adenylylsulfate kinase activity"/>
    <property type="evidence" value="ECO:0007669"/>
    <property type="project" value="UniProtKB-UniRule"/>
</dbReference>
<proteinExistence type="inferred from homology"/>
<comment type="pathway">
    <text evidence="3 13 14">Sulfur metabolism; hydrogen sulfide biosynthesis; sulfite from sulfate: step 2/3.</text>
</comment>
<dbReference type="Pfam" id="PF01583">
    <property type="entry name" value="APS_kinase"/>
    <property type="match status" value="1"/>
</dbReference>
<evidence type="ECO:0000256" key="8">
    <source>
        <dbReference type="ARBA" id="ARBA00022777"/>
    </source>
</evidence>
<evidence type="ECO:0000313" key="16">
    <source>
        <dbReference type="EMBL" id="SHJ50253.1"/>
    </source>
</evidence>
<dbReference type="InterPro" id="IPR059117">
    <property type="entry name" value="APS_kinase_dom"/>
</dbReference>
<keyword evidence="17" id="KW-1185">Reference proteome</keyword>
<protein>
    <recommendedName>
        <fullName evidence="5 13">Adenylyl-sulfate kinase</fullName>
        <ecNumber evidence="5 13">2.7.1.25</ecNumber>
    </recommendedName>
    <alternativeName>
        <fullName evidence="11 13">APS kinase</fullName>
    </alternativeName>
    <alternativeName>
        <fullName evidence="12 13">ATP adenosine-5'-phosphosulfate 3'-phosphotransferase</fullName>
    </alternativeName>
    <alternativeName>
        <fullName evidence="10 13">Adenosine-5'-phosphosulfate kinase</fullName>
    </alternativeName>
</protein>
<dbReference type="UniPathway" id="UPA00140">
    <property type="reaction ID" value="UER00205"/>
</dbReference>
<dbReference type="SUPFAM" id="SSF52540">
    <property type="entry name" value="P-loop containing nucleoside triphosphate hydrolases"/>
    <property type="match status" value="1"/>
</dbReference>
<evidence type="ECO:0000256" key="12">
    <source>
        <dbReference type="ARBA" id="ARBA00031464"/>
    </source>
</evidence>
<feature type="domain" description="APS kinase" evidence="15">
    <location>
        <begin position="34"/>
        <end position="183"/>
    </location>
</feature>
<evidence type="ECO:0000259" key="15">
    <source>
        <dbReference type="Pfam" id="PF01583"/>
    </source>
</evidence>
<keyword evidence="6 13" id="KW-0808">Transferase</keyword>
<evidence type="ECO:0000256" key="1">
    <source>
        <dbReference type="ARBA" id="ARBA00001823"/>
    </source>
</evidence>
<evidence type="ECO:0000256" key="7">
    <source>
        <dbReference type="ARBA" id="ARBA00022741"/>
    </source>
</evidence>
<dbReference type="InterPro" id="IPR002891">
    <property type="entry name" value="APS"/>
</dbReference>
<dbReference type="GO" id="GO:0000103">
    <property type="term" value="P:sulfate assimilation"/>
    <property type="evidence" value="ECO:0007669"/>
    <property type="project" value="UniProtKB-UniRule"/>
</dbReference>
<dbReference type="NCBIfam" id="NF003013">
    <property type="entry name" value="PRK03846.1"/>
    <property type="match status" value="1"/>
</dbReference>
<evidence type="ECO:0000256" key="4">
    <source>
        <dbReference type="ARBA" id="ARBA00007008"/>
    </source>
</evidence>
<dbReference type="NCBIfam" id="TIGR00455">
    <property type="entry name" value="apsK"/>
    <property type="match status" value="1"/>
</dbReference>
<dbReference type="InterPro" id="IPR027417">
    <property type="entry name" value="P-loop_NTPase"/>
</dbReference>
<organism evidence="16 17">
    <name type="scientific">Paramaledivibacter caminithermalis (strain DSM 15212 / CIP 107654 / DViRD3)</name>
    <name type="common">Clostridium caminithermale</name>
    <dbReference type="NCBI Taxonomy" id="1121301"/>
    <lineage>
        <taxon>Bacteria</taxon>
        <taxon>Bacillati</taxon>
        <taxon>Bacillota</taxon>
        <taxon>Clostridia</taxon>
        <taxon>Peptostreptococcales</taxon>
        <taxon>Caminicellaceae</taxon>
        <taxon>Paramaledivibacter</taxon>
    </lineage>
</organism>
<evidence type="ECO:0000256" key="14">
    <source>
        <dbReference type="RuleBase" id="RU004347"/>
    </source>
</evidence>
<dbReference type="HAMAP" id="MF_00065">
    <property type="entry name" value="Adenylyl_sulf_kinase"/>
    <property type="match status" value="1"/>
</dbReference>
<dbReference type="OrthoDB" id="9804504at2"/>
<dbReference type="EC" id="2.7.1.25" evidence="5 13"/>
<keyword evidence="13" id="KW-0597">Phosphoprotein</keyword>
<comment type="similarity">
    <text evidence="4 13 14">Belongs to the APS kinase family.</text>
</comment>
<keyword evidence="9 13" id="KW-0067">ATP-binding</keyword>
<evidence type="ECO:0000256" key="2">
    <source>
        <dbReference type="ARBA" id="ARBA00002632"/>
    </source>
</evidence>
<dbReference type="EMBL" id="FRAG01000001">
    <property type="protein sequence ID" value="SHJ50253.1"/>
    <property type="molecule type" value="Genomic_DNA"/>
</dbReference>
<sequence>MCRTKNNVKKNIDIFWHKGKVTYEDRCKNLDQIGLVVWFTGLSGAGKSTIAAEVEKELIRLNKAVYVLDGDNIRHGLCSDLGFSKKDRNENVRRIAETAALFKDAGLIVLVACISPIGKMRDFARQRIGADNFREVYVKADIKVCIERDPKGLYKKVKGGQIKDFTGITSEYETPEKPDLIIDTTITTIKESTLMVIDMIMKEVDLVCR</sequence>
<comment type="function">
    <text evidence="2 13 14">Catalyzes the synthesis of activated sulfate.</text>
</comment>
<evidence type="ECO:0000256" key="10">
    <source>
        <dbReference type="ARBA" id="ARBA00029724"/>
    </source>
</evidence>
<evidence type="ECO:0000256" key="11">
    <source>
        <dbReference type="ARBA" id="ARBA00031393"/>
    </source>
</evidence>
<dbReference type="RefSeq" id="WP_073146450.1">
    <property type="nucleotide sequence ID" value="NZ_FRAG01000001.1"/>
</dbReference>
<evidence type="ECO:0000313" key="17">
    <source>
        <dbReference type="Proteomes" id="UP000184465"/>
    </source>
</evidence>
<reference evidence="16 17" key="1">
    <citation type="submission" date="2016-11" db="EMBL/GenBank/DDBJ databases">
        <authorList>
            <person name="Jaros S."/>
            <person name="Januszkiewicz K."/>
            <person name="Wedrychowicz H."/>
        </authorList>
    </citation>
    <scope>NUCLEOTIDE SEQUENCE [LARGE SCALE GENOMIC DNA]</scope>
    <source>
        <strain evidence="16 17">DSM 15212</strain>
    </source>
</reference>
<feature type="active site" description="Phosphoserine intermediate" evidence="13">
    <location>
        <position position="115"/>
    </location>
</feature>
<keyword evidence="8 13" id="KW-0418">Kinase</keyword>
<dbReference type="GO" id="GO:0070814">
    <property type="term" value="P:hydrogen sulfide biosynthetic process"/>
    <property type="evidence" value="ECO:0007669"/>
    <property type="project" value="UniProtKB-UniRule"/>
</dbReference>
<feature type="binding site" evidence="13">
    <location>
        <begin position="41"/>
        <end position="48"/>
    </location>
    <ligand>
        <name>ATP</name>
        <dbReference type="ChEBI" id="CHEBI:30616"/>
    </ligand>
</feature>
<keyword evidence="7 13" id="KW-0547">Nucleotide-binding</keyword>
<evidence type="ECO:0000256" key="9">
    <source>
        <dbReference type="ARBA" id="ARBA00022840"/>
    </source>
</evidence>
<dbReference type="AlphaFoldDB" id="A0A1M6JU83"/>
<dbReference type="Proteomes" id="UP000184465">
    <property type="component" value="Unassembled WGS sequence"/>
</dbReference>
<comment type="catalytic activity">
    <reaction evidence="1 13 14">
        <text>adenosine 5'-phosphosulfate + ATP = 3'-phosphoadenylyl sulfate + ADP + H(+)</text>
        <dbReference type="Rhea" id="RHEA:24152"/>
        <dbReference type="ChEBI" id="CHEBI:15378"/>
        <dbReference type="ChEBI" id="CHEBI:30616"/>
        <dbReference type="ChEBI" id="CHEBI:58243"/>
        <dbReference type="ChEBI" id="CHEBI:58339"/>
        <dbReference type="ChEBI" id="CHEBI:456216"/>
        <dbReference type="EC" id="2.7.1.25"/>
    </reaction>
</comment>
<evidence type="ECO:0000256" key="3">
    <source>
        <dbReference type="ARBA" id="ARBA00004806"/>
    </source>
</evidence>
<dbReference type="STRING" id="1121301.SAMN02745912_00156"/>
<evidence type="ECO:0000256" key="5">
    <source>
        <dbReference type="ARBA" id="ARBA00012121"/>
    </source>
</evidence>
<evidence type="ECO:0000256" key="6">
    <source>
        <dbReference type="ARBA" id="ARBA00022679"/>
    </source>
</evidence>
<dbReference type="CDD" id="cd02027">
    <property type="entry name" value="APSK"/>
    <property type="match status" value="1"/>
</dbReference>
<dbReference type="Gene3D" id="3.40.50.300">
    <property type="entry name" value="P-loop containing nucleotide triphosphate hydrolases"/>
    <property type="match status" value="1"/>
</dbReference>
<dbReference type="GO" id="GO:0005524">
    <property type="term" value="F:ATP binding"/>
    <property type="evidence" value="ECO:0007669"/>
    <property type="project" value="UniProtKB-UniRule"/>
</dbReference>
<accession>A0A1M6JU83</accession>
<gene>
    <name evidence="13" type="primary">cysC</name>
    <name evidence="16" type="ORF">SAMN02745912_00156</name>
</gene>
<evidence type="ECO:0000256" key="13">
    <source>
        <dbReference type="HAMAP-Rule" id="MF_00065"/>
    </source>
</evidence>